<evidence type="ECO:0000313" key="9">
    <source>
        <dbReference type="EMBL" id="WVZ92894.1"/>
    </source>
</evidence>
<evidence type="ECO:0000256" key="7">
    <source>
        <dbReference type="SAM" id="Phobius"/>
    </source>
</evidence>
<evidence type="ECO:0000256" key="3">
    <source>
        <dbReference type="ARBA" id="ARBA00022737"/>
    </source>
</evidence>
<evidence type="ECO:0000256" key="1">
    <source>
        <dbReference type="ARBA" id="ARBA00004141"/>
    </source>
</evidence>
<dbReference type="InterPro" id="IPR026961">
    <property type="entry name" value="PGG_dom"/>
</dbReference>
<feature type="domain" description="PGG" evidence="8">
    <location>
        <begin position="267"/>
        <end position="316"/>
    </location>
</feature>
<evidence type="ECO:0000256" key="5">
    <source>
        <dbReference type="ARBA" id="ARBA00023043"/>
    </source>
</evidence>
<comment type="subcellular location">
    <subcellularLocation>
        <location evidence="1">Membrane</location>
        <topology evidence="1">Multi-pass membrane protein</topology>
    </subcellularLocation>
</comment>
<dbReference type="SUPFAM" id="SSF48403">
    <property type="entry name" value="Ankyrin repeat"/>
    <property type="match status" value="1"/>
</dbReference>
<accession>A0AAQ3UIH3</accession>
<keyword evidence="4 7" id="KW-1133">Transmembrane helix</keyword>
<gene>
    <name evidence="9" type="ORF">U9M48_038928</name>
</gene>
<name>A0AAQ3UIH3_PASNO</name>
<protein>
    <recommendedName>
        <fullName evidence="8">PGG domain-containing protein</fullName>
    </recommendedName>
</protein>
<keyword evidence="6 7" id="KW-0472">Membrane</keyword>
<sequence>MLVTAVLSHPKVPNPLFLTGARWDRRQSNRMSPALTYRAYKNGVGVEHEQGLQHAEGKMVAHHFTLQQAVKEACSHKCSKPTMVHYINRTNEGLYLIHVAASAGAKHDIALIVEKCGANSASLHGAKGRTFLHVAVGKRDVGIVGYACGDGSLACIMNMEDNNRNTALRLAVQDGSLRMFSALRHDIKEKYDQIHGRHTEREKKHTENVKDTAQTLCIGSVLIAMVTFGLTFALPRGYRADDHCNGGSPTLAGRGGPRTKFERALSHHNLGLPLLSGRYAFDAFVIANTLAFTLSSTATILLMCASSASFKTRNHKSYSSIDFNLVDVS</sequence>
<proteinExistence type="predicted"/>
<evidence type="ECO:0000256" key="4">
    <source>
        <dbReference type="ARBA" id="ARBA00022989"/>
    </source>
</evidence>
<dbReference type="GO" id="GO:0005886">
    <property type="term" value="C:plasma membrane"/>
    <property type="evidence" value="ECO:0007669"/>
    <property type="project" value="TreeGrafter"/>
</dbReference>
<keyword evidence="2 7" id="KW-0812">Transmembrane</keyword>
<dbReference type="Pfam" id="PF13962">
    <property type="entry name" value="PGG"/>
    <property type="match status" value="2"/>
</dbReference>
<dbReference type="EMBL" id="CP144753">
    <property type="protein sequence ID" value="WVZ92894.1"/>
    <property type="molecule type" value="Genomic_DNA"/>
</dbReference>
<evidence type="ECO:0000259" key="8">
    <source>
        <dbReference type="Pfam" id="PF13962"/>
    </source>
</evidence>
<feature type="transmembrane region" description="Helical" evidence="7">
    <location>
        <begin position="213"/>
        <end position="234"/>
    </location>
</feature>
<dbReference type="Proteomes" id="UP001341281">
    <property type="component" value="Chromosome 09"/>
</dbReference>
<keyword evidence="3" id="KW-0677">Repeat</keyword>
<keyword evidence="5" id="KW-0040">ANK repeat</keyword>
<evidence type="ECO:0000256" key="6">
    <source>
        <dbReference type="ARBA" id="ARBA00023136"/>
    </source>
</evidence>
<reference evidence="9 10" key="1">
    <citation type="submission" date="2024-02" db="EMBL/GenBank/DDBJ databases">
        <title>High-quality chromosome-scale genome assembly of Pensacola bahiagrass (Paspalum notatum Flugge var. saurae).</title>
        <authorList>
            <person name="Vega J.M."/>
            <person name="Podio M."/>
            <person name="Orjuela J."/>
            <person name="Siena L.A."/>
            <person name="Pessino S.C."/>
            <person name="Combes M.C."/>
            <person name="Mariac C."/>
            <person name="Albertini E."/>
            <person name="Pupilli F."/>
            <person name="Ortiz J.P.A."/>
            <person name="Leblanc O."/>
        </authorList>
    </citation>
    <scope>NUCLEOTIDE SEQUENCE [LARGE SCALE GENOMIC DNA]</scope>
    <source>
        <strain evidence="9">R1</strain>
        <tissue evidence="9">Leaf</tissue>
    </source>
</reference>
<feature type="domain" description="PGG" evidence="8">
    <location>
        <begin position="207"/>
        <end position="252"/>
    </location>
</feature>
<evidence type="ECO:0000313" key="10">
    <source>
        <dbReference type="Proteomes" id="UP001341281"/>
    </source>
</evidence>
<evidence type="ECO:0000256" key="2">
    <source>
        <dbReference type="ARBA" id="ARBA00022692"/>
    </source>
</evidence>
<keyword evidence="10" id="KW-1185">Reference proteome</keyword>
<dbReference type="InterPro" id="IPR036770">
    <property type="entry name" value="Ankyrin_rpt-contain_sf"/>
</dbReference>
<feature type="transmembrane region" description="Helical" evidence="7">
    <location>
        <begin position="283"/>
        <end position="305"/>
    </location>
</feature>
<dbReference type="PANTHER" id="PTHR24186:SF50">
    <property type="entry name" value="ANKYRIN REPEAT-CONTAINING PROTEIN ITN1-LIKE ISOFORM X1"/>
    <property type="match status" value="1"/>
</dbReference>
<dbReference type="PANTHER" id="PTHR24186">
    <property type="entry name" value="PROTEIN PHOSPHATASE 1 REGULATORY SUBUNIT"/>
    <property type="match status" value="1"/>
</dbReference>
<feature type="non-terminal residue" evidence="9">
    <location>
        <position position="329"/>
    </location>
</feature>
<organism evidence="9 10">
    <name type="scientific">Paspalum notatum var. saurae</name>
    <dbReference type="NCBI Taxonomy" id="547442"/>
    <lineage>
        <taxon>Eukaryota</taxon>
        <taxon>Viridiplantae</taxon>
        <taxon>Streptophyta</taxon>
        <taxon>Embryophyta</taxon>
        <taxon>Tracheophyta</taxon>
        <taxon>Spermatophyta</taxon>
        <taxon>Magnoliopsida</taxon>
        <taxon>Liliopsida</taxon>
        <taxon>Poales</taxon>
        <taxon>Poaceae</taxon>
        <taxon>PACMAD clade</taxon>
        <taxon>Panicoideae</taxon>
        <taxon>Andropogonodae</taxon>
        <taxon>Paspaleae</taxon>
        <taxon>Paspalinae</taxon>
        <taxon>Paspalum</taxon>
    </lineage>
</organism>
<dbReference type="Gene3D" id="1.25.40.20">
    <property type="entry name" value="Ankyrin repeat-containing domain"/>
    <property type="match status" value="1"/>
</dbReference>
<dbReference type="AlphaFoldDB" id="A0AAQ3UIH3"/>